<dbReference type="EMBL" id="CAJJDM010000234">
    <property type="protein sequence ID" value="CAD8118117.1"/>
    <property type="molecule type" value="Genomic_DNA"/>
</dbReference>
<organism evidence="1 2">
    <name type="scientific">Paramecium primaurelia</name>
    <dbReference type="NCBI Taxonomy" id="5886"/>
    <lineage>
        <taxon>Eukaryota</taxon>
        <taxon>Sar</taxon>
        <taxon>Alveolata</taxon>
        <taxon>Ciliophora</taxon>
        <taxon>Intramacronucleata</taxon>
        <taxon>Oligohymenophorea</taxon>
        <taxon>Peniculida</taxon>
        <taxon>Parameciidae</taxon>
        <taxon>Paramecium</taxon>
    </lineage>
</organism>
<dbReference type="AlphaFoldDB" id="A0A8S1QU03"/>
<dbReference type="Proteomes" id="UP000688137">
    <property type="component" value="Unassembled WGS sequence"/>
</dbReference>
<proteinExistence type="predicted"/>
<keyword evidence="2" id="KW-1185">Reference proteome</keyword>
<name>A0A8S1QU03_PARPR</name>
<comment type="caution">
    <text evidence="1">The sequence shown here is derived from an EMBL/GenBank/DDBJ whole genome shotgun (WGS) entry which is preliminary data.</text>
</comment>
<gene>
    <name evidence="1" type="ORF">PPRIM_AZ9-3.1.T2250005</name>
</gene>
<protein>
    <submittedName>
        <fullName evidence="1">Uncharacterized protein</fullName>
    </submittedName>
</protein>
<evidence type="ECO:0000313" key="2">
    <source>
        <dbReference type="Proteomes" id="UP000688137"/>
    </source>
</evidence>
<evidence type="ECO:0000313" key="1">
    <source>
        <dbReference type="EMBL" id="CAD8118117.1"/>
    </source>
</evidence>
<reference evidence="1" key="1">
    <citation type="submission" date="2021-01" db="EMBL/GenBank/DDBJ databases">
        <authorList>
            <consortium name="Genoscope - CEA"/>
            <person name="William W."/>
        </authorList>
    </citation>
    <scope>NUCLEOTIDE SEQUENCE</scope>
</reference>
<accession>A0A8S1QU03</accession>
<sequence>MKLYQQPTKDGIMDATPNRIYKIDQLFKQSFGQFNPLHQAQVEFSLTTFNLQSLQQIFKWNIRNLTFQANINSQQIIMMIYFQDFT</sequence>